<evidence type="ECO:0000259" key="1">
    <source>
        <dbReference type="Pfam" id="PF08239"/>
    </source>
</evidence>
<dbReference type="EMBL" id="VRUR01000002">
    <property type="protein sequence ID" value="TXN34744.1"/>
    <property type="molecule type" value="Genomic_DNA"/>
</dbReference>
<comment type="caution">
    <text evidence="2">The sequence shown here is derived from an EMBL/GenBank/DDBJ whole genome shotgun (WGS) entry which is preliminary data.</text>
</comment>
<dbReference type="AlphaFoldDB" id="A0A5C8UZU0"/>
<dbReference type="RefSeq" id="WP_147743491.1">
    <property type="nucleotide sequence ID" value="NZ_VRUR01000002.1"/>
</dbReference>
<evidence type="ECO:0000313" key="2">
    <source>
        <dbReference type="EMBL" id="TXN34744.1"/>
    </source>
</evidence>
<accession>A0A5C8UZU0</accession>
<evidence type="ECO:0000313" key="3">
    <source>
        <dbReference type="Proteomes" id="UP000321456"/>
    </source>
</evidence>
<dbReference type="PROSITE" id="PS51257">
    <property type="entry name" value="PROKAR_LIPOPROTEIN"/>
    <property type="match status" value="1"/>
</dbReference>
<dbReference type="Proteomes" id="UP000321456">
    <property type="component" value="Unassembled WGS sequence"/>
</dbReference>
<name>A0A5C8UZU0_9FLAO</name>
<dbReference type="InterPro" id="IPR003646">
    <property type="entry name" value="SH3-like_bac-type"/>
</dbReference>
<gene>
    <name evidence="2" type="ORF">FVB32_09070</name>
</gene>
<reference evidence="2 3" key="1">
    <citation type="submission" date="2019-08" db="EMBL/GenBank/DDBJ databases">
        <title>Professor.</title>
        <authorList>
            <person name="Park J.S."/>
        </authorList>
    </citation>
    <scope>NUCLEOTIDE SEQUENCE [LARGE SCALE GENOMIC DNA]</scope>
    <source>
        <strain evidence="2 3">176CP5-101</strain>
    </source>
</reference>
<dbReference type="Pfam" id="PF08239">
    <property type="entry name" value="SH3_3"/>
    <property type="match status" value="1"/>
</dbReference>
<dbReference type="Gene3D" id="2.30.30.40">
    <property type="entry name" value="SH3 Domains"/>
    <property type="match status" value="1"/>
</dbReference>
<proteinExistence type="predicted"/>
<sequence>MRKLAVQLYVILFSCTFYGQDIFHVDAPNGLIVRKSPDKESERLGKFDYDEKVEVLEHTRIRLTIWDNGEAIYGQWLKVVGIEANSESLSGYVFSGYLTKKGVIMFEDFTLVMEDIYFEAFEETHKDIAHVYLDFEFGGNPQNKRIKIITHNYKSIEIFQQYENSVFIMGEGNEGAYCDLTEWKHYYSEWIKIPYNKTGQSFTTLKYPWINEDKFIPIDMSELKAVVREKCGERWSNLISDIKDVNEYPSGVSISRIFLKINLTDKTGQITSKIIKFTLPSGC</sequence>
<organism evidence="2 3">
    <name type="scientific">Flagellimonas hymeniacidonis</name>
    <dbReference type="NCBI Taxonomy" id="2603628"/>
    <lineage>
        <taxon>Bacteria</taxon>
        <taxon>Pseudomonadati</taxon>
        <taxon>Bacteroidota</taxon>
        <taxon>Flavobacteriia</taxon>
        <taxon>Flavobacteriales</taxon>
        <taxon>Flavobacteriaceae</taxon>
        <taxon>Flagellimonas</taxon>
    </lineage>
</organism>
<feature type="domain" description="SH3b" evidence="1">
    <location>
        <begin position="30"/>
        <end position="99"/>
    </location>
</feature>
<keyword evidence="3" id="KW-1185">Reference proteome</keyword>
<protein>
    <submittedName>
        <fullName evidence="2">SH3 domain-containing protein</fullName>
    </submittedName>
</protein>